<evidence type="ECO:0000313" key="9">
    <source>
        <dbReference type="Proteomes" id="UP000053274"/>
    </source>
</evidence>
<feature type="transmembrane region" description="Helical" evidence="6">
    <location>
        <begin position="73"/>
        <end position="90"/>
    </location>
</feature>
<dbReference type="PANTHER" id="PTHR40077">
    <property type="entry name" value="MEMBRANE PROTEIN-RELATED"/>
    <property type="match status" value="1"/>
</dbReference>
<dbReference type="EMBL" id="LIAM01000017">
    <property type="protein sequence ID" value="KRO36283.1"/>
    <property type="molecule type" value="Genomic_DNA"/>
</dbReference>
<dbReference type="GO" id="GO:0005886">
    <property type="term" value="C:plasma membrane"/>
    <property type="evidence" value="ECO:0007669"/>
    <property type="project" value="UniProtKB-SubCell"/>
</dbReference>
<feature type="transmembrane region" description="Helical" evidence="6">
    <location>
        <begin position="40"/>
        <end position="61"/>
    </location>
</feature>
<sequence>MISAVKRFRFMALVAGVMSLLLWFVDLPVVYLFNNPDWKAAVAWIPFVHGWIYLAYVLVALQFSVKAKWPIKKILWLLLAGTLPFASIAAERRVVRQYS</sequence>
<organism evidence="8 9">
    <name type="scientific">Actinobacteria bacterium BACL15 MAG-120619-bin91</name>
    <dbReference type="NCBI Taxonomy" id="1655562"/>
    <lineage>
        <taxon>Bacteria</taxon>
        <taxon>Bacillati</taxon>
        <taxon>Actinomycetota</taxon>
        <taxon>Actinomycetes</taxon>
        <taxon>Actinomycetes incertae sedis</taxon>
        <taxon>ac1 cluster</taxon>
    </lineage>
</organism>
<feature type="domain" description="DUF3817" evidence="7">
    <location>
        <begin position="6"/>
        <end position="96"/>
    </location>
</feature>
<evidence type="ECO:0000256" key="1">
    <source>
        <dbReference type="ARBA" id="ARBA00004651"/>
    </source>
</evidence>
<dbReference type="Proteomes" id="UP000053274">
    <property type="component" value="Unassembled WGS sequence"/>
</dbReference>
<keyword evidence="2" id="KW-1003">Cell membrane</keyword>
<feature type="transmembrane region" description="Helical" evidence="6">
    <location>
        <begin position="12"/>
        <end position="34"/>
    </location>
</feature>
<dbReference type="NCBIfam" id="TIGR03954">
    <property type="entry name" value="integ_memb_HG"/>
    <property type="match status" value="1"/>
</dbReference>
<protein>
    <recommendedName>
        <fullName evidence="7">DUF3817 domain-containing protein</fullName>
    </recommendedName>
</protein>
<comment type="subcellular location">
    <subcellularLocation>
        <location evidence="1">Cell membrane</location>
        <topology evidence="1">Multi-pass membrane protein</topology>
    </subcellularLocation>
</comment>
<evidence type="ECO:0000256" key="4">
    <source>
        <dbReference type="ARBA" id="ARBA00022989"/>
    </source>
</evidence>
<keyword evidence="5 6" id="KW-0472">Membrane</keyword>
<dbReference type="PANTHER" id="PTHR40077:SF2">
    <property type="entry name" value="MEMBRANE PROTEIN"/>
    <property type="match status" value="1"/>
</dbReference>
<dbReference type="InterPro" id="IPR023845">
    <property type="entry name" value="DUF3817_TM"/>
</dbReference>
<evidence type="ECO:0000313" key="8">
    <source>
        <dbReference type="EMBL" id="KRO36283.1"/>
    </source>
</evidence>
<evidence type="ECO:0000256" key="6">
    <source>
        <dbReference type="SAM" id="Phobius"/>
    </source>
</evidence>
<gene>
    <name evidence="8" type="ORF">ABR54_02815</name>
</gene>
<evidence type="ECO:0000256" key="3">
    <source>
        <dbReference type="ARBA" id="ARBA00022692"/>
    </source>
</evidence>
<dbReference type="AlphaFoldDB" id="A0A0R2PHH0"/>
<name>A0A0R2PHH0_9ACTN</name>
<reference evidence="8 9" key="1">
    <citation type="submission" date="2015-10" db="EMBL/GenBank/DDBJ databases">
        <title>Metagenome-Assembled Genomes uncover a global brackish microbiome.</title>
        <authorList>
            <person name="Hugerth L.W."/>
            <person name="Larsson J."/>
            <person name="Alneberg J."/>
            <person name="Lindh M.V."/>
            <person name="Legrand C."/>
            <person name="Pinhassi J."/>
            <person name="Andersson A.F."/>
        </authorList>
    </citation>
    <scope>NUCLEOTIDE SEQUENCE [LARGE SCALE GENOMIC DNA]</scope>
    <source>
        <strain evidence="8">BACL15 MAG-120619-bin91</strain>
    </source>
</reference>
<keyword evidence="3 6" id="KW-0812">Transmembrane</keyword>
<dbReference type="Pfam" id="PF12823">
    <property type="entry name" value="DUF3817"/>
    <property type="match status" value="1"/>
</dbReference>
<comment type="caution">
    <text evidence="8">The sequence shown here is derived from an EMBL/GenBank/DDBJ whole genome shotgun (WGS) entry which is preliminary data.</text>
</comment>
<accession>A0A0R2PHH0</accession>
<proteinExistence type="predicted"/>
<evidence type="ECO:0000259" key="7">
    <source>
        <dbReference type="Pfam" id="PF12823"/>
    </source>
</evidence>
<evidence type="ECO:0000256" key="5">
    <source>
        <dbReference type="ARBA" id="ARBA00023136"/>
    </source>
</evidence>
<keyword evidence="4 6" id="KW-1133">Transmembrane helix</keyword>
<evidence type="ECO:0000256" key="2">
    <source>
        <dbReference type="ARBA" id="ARBA00022475"/>
    </source>
</evidence>